<dbReference type="eggNOG" id="COG0515">
    <property type="taxonomic scope" value="Bacteria"/>
</dbReference>
<proteinExistence type="predicted"/>
<gene>
    <name evidence="8" type="ordered locus">sce6743</name>
</gene>
<reference evidence="8 9" key="1">
    <citation type="journal article" date="2007" name="Nat. Biotechnol.">
        <title>Complete genome sequence of the myxobacterium Sorangium cellulosum.</title>
        <authorList>
            <person name="Schneiker S."/>
            <person name="Perlova O."/>
            <person name="Kaiser O."/>
            <person name="Gerth K."/>
            <person name="Alici A."/>
            <person name="Altmeyer M.O."/>
            <person name="Bartels D."/>
            <person name="Bekel T."/>
            <person name="Beyer S."/>
            <person name="Bode E."/>
            <person name="Bode H.B."/>
            <person name="Bolten C.J."/>
            <person name="Choudhuri J.V."/>
            <person name="Doss S."/>
            <person name="Elnakady Y.A."/>
            <person name="Frank B."/>
            <person name="Gaigalat L."/>
            <person name="Goesmann A."/>
            <person name="Groeger C."/>
            <person name="Gross F."/>
            <person name="Jelsbak L."/>
            <person name="Jelsbak L."/>
            <person name="Kalinowski J."/>
            <person name="Kegler C."/>
            <person name="Knauber T."/>
            <person name="Konietzny S."/>
            <person name="Kopp M."/>
            <person name="Krause L."/>
            <person name="Krug D."/>
            <person name="Linke B."/>
            <person name="Mahmud T."/>
            <person name="Martinez-Arias R."/>
            <person name="McHardy A.C."/>
            <person name="Merai M."/>
            <person name="Meyer F."/>
            <person name="Mormann S."/>
            <person name="Munoz-Dorado J."/>
            <person name="Perez J."/>
            <person name="Pradella S."/>
            <person name="Rachid S."/>
            <person name="Raddatz G."/>
            <person name="Rosenau F."/>
            <person name="Rueckert C."/>
            <person name="Sasse F."/>
            <person name="Scharfe M."/>
            <person name="Schuster S.C."/>
            <person name="Suen G."/>
            <person name="Treuner-Lange A."/>
            <person name="Velicer G.J."/>
            <person name="Vorholter F.-J."/>
            <person name="Weissman K.J."/>
            <person name="Welch R.D."/>
            <person name="Wenzel S.C."/>
            <person name="Whitworth D.E."/>
            <person name="Wilhelm S."/>
            <person name="Wittmann C."/>
            <person name="Bloecker H."/>
            <person name="Puehler A."/>
            <person name="Mueller R."/>
        </authorList>
    </citation>
    <scope>NUCLEOTIDE SEQUENCE [LARGE SCALE GENOMIC DNA]</scope>
    <source>
        <strain evidence="9">So ce56</strain>
    </source>
</reference>
<dbReference type="HOGENOM" id="CLU_266262_0_0_7"/>
<dbReference type="CDD" id="cd14014">
    <property type="entry name" value="STKc_PknB_like"/>
    <property type="match status" value="1"/>
</dbReference>
<dbReference type="Pfam" id="PF13191">
    <property type="entry name" value="AAA_16"/>
    <property type="match status" value="1"/>
</dbReference>
<name>A9GT80_SORC5</name>
<dbReference type="Gene3D" id="1.25.40.10">
    <property type="entry name" value="Tetratricopeptide repeat domain"/>
    <property type="match status" value="1"/>
</dbReference>
<feature type="compositionally biased region" description="Low complexity" evidence="6">
    <location>
        <begin position="315"/>
        <end position="353"/>
    </location>
</feature>
<protein>
    <submittedName>
        <fullName evidence="8">Protein kinase</fullName>
        <ecNumber evidence="8">2.7.11.1</ecNumber>
    </submittedName>
</protein>
<dbReference type="PROSITE" id="PS00107">
    <property type="entry name" value="PROTEIN_KINASE_ATP"/>
    <property type="match status" value="1"/>
</dbReference>
<dbReference type="SMART" id="SM00220">
    <property type="entry name" value="S_TKc"/>
    <property type="match status" value="1"/>
</dbReference>
<dbReference type="STRING" id="448385.sce6743"/>
<keyword evidence="3 8" id="KW-0418">Kinase</keyword>
<dbReference type="SUPFAM" id="SSF56112">
    <property type="entry name" value="Protein kinase-like (PK-like)"/>
    <property type="match status" value="1"/>
</dbReference>
<feature type="binding site" evidence="5">
    <location>
        <position position="44"/>
    </location>
    <ligand>
        <name>ATP</name>
        <dbReference type="ChEBI" id="CHEBI:30616"/>
    </ligand>
</feature>
<evidence type="ECO:0000259" key="7">
    <source>
        <dbReference type="PROSITE" id="PS50011"/>
    </source>
</evidence>
<evidence type="ECO:0000256" key="5">
    <source>
        <dbReference type="PROSITE-ProRule" id="PRU10141"/>
    </source>
</evidence>
<feature type="domain" description="Protein kinase" evidence="7">
    <location>
        <begin position="15"/>
        <end position="287"/>
    </location>
</feature>
<dbReference type="PROSITE" id="PS50011">
    <property type="entry name" value="PROTEIN_KINASE_DOM"/>
    <property type="match status" value="1"/>
</dbReference>
<dbReference type="Gene3D" id="1.10.510.10">
    <property type="entry name" value="Transferase(Phosphotransferase) domain 1"/>
    <property type="match status" value="1"/>
</dbReference>
<dbReference type="GO" id="GO:0004674">
    <property type="term" value="F:protein serine/threonine kinase activity"/>
    <property type="evidence" value="ECO:0007669"/>
    <property type="project" value="UniProtKB-EC"/>
</dbReference>
<dbReference type="GO" id="GO:0005524">
    <property type="term" value="F:ATP binding"/>
    <property type="evidence" value="ECO:0007669"/>
    <property type="project" value="UniProtKB-UniRule"/>
</dbReference>
<dbReference type="InterPro" id="IPR027417">
    <property type="entry name" value="P-loop_NTPase"/>
</dbReference>
<dbReference type="InterPro" id="IPR000719">
    <property type="entry name" value="Prot_kinase_dom"/>
</dbReference>
<dbReference type="InterPro" id="IPR011990">
    <property type="entry name" value="TPR-like_helical_dom_sf"/>
</dbReference>
<dbReference type="InterPro" id="IPR017441">
    <property type="entry name" value="Protein_kinase_ATP_BS"/>
</dbReference>
<dbReference type="OrthoDB" id="5488986at2"/>
<keyword evidence="4 5" id="KW-0067">ATP-binding</keyword>
<feature type="region of interest" description="Disordered" evidence="6">
    <location>
        <begin position="301"/>
        <end position="368"/>
    </location>
</feature>
<accession>A9GT80</accession>
<dbReference type="PANTHER" id="PTHR43289">
    <property type="entry name" value="MITOGEN-ACTIVATED PROTEIN KINASE KINASE KINASE 20-RELATED"/>
    <property type="match status" value="1"/>
</dbReference>
<evidence type="ECO:0000256" key="4">
    <source>
        <dbReference type="ARBA" id="ARBA00022840"/>
    </source>
</evidence>
<dbReference type="InterPro" id="IPR008271">
    <property type="entry name" value="Ser/Thr_kinase_AS"/>
</dbReference>
<evidence type="ECO:0000313" key="8">
    <source>
        <dbReference type="EMBL" id="CAN96912.1"/>
    </source>
</evidence>
<organism evidence="8 9">
    <name type="scientific">Sorangium cellulosum (strain So ce56)</name>
    <name type="common">Polyangium cellulosum (strain So ce56)</name>
    <dbReference type="NCBI Taxonomy" id="448385"/>
    <lineage>
        <taxon>Bacteria</taxon>
        <taxon>Pseudomonadati</taxon>
        <taxon>Myxococcota</taxon>
        <taxon>Polyangia</taxon>
        <taxon>Polyangiales</taxon>
        <taxon>Polyangiaceae</taxon>
        <taxon>Sorangium</taxon>
    </lineage>
</organism>
<dbReference type="KEGG" id="scl:sce6743"/>
<dbReference type="InterPro" id="IPR041664">
    <property type="entry name" value="AAA_16"/>
</dbReference>
<dbReference type="AlphaFoldDB" id="A9GT80"/>
<evidence type="ECO:0000313" key="9">
    <source>
        <dbReference type="Proteomes" id="UP000002139"/>
    </source>
</evidence>
<sequence>MSAPVSLGDVVAGRYRVERLLGQGGMGVVMAARHLHLGNQVALKLLRRDALVDAAARERFLREGRAAAALRGEHVARVFDLGFLDTGDPFLVFELLEGCDLGALLRAQGPPPIEVAVGYVLQACEGLAEAHARGIVHRDLKPGNLFLARRADGSQLVKVIDFGIAKHTLAPAPAAAGEQLTSTFAVLGTALYMAPEQMRSARTADARSDIWALGAVLYRLLSGAPPFPGESLLDICAAIQRGPAPLAAARPGTPPALEAAVLRCLRQDPAERPADVAALAAALAPFAPHAGQAAERVARTLRGGGGPAAPPAPRGQPSGEPAAAPPEMASAPAAPPLAERSPDTASGSAAGAAPTLSRANAPPARTVSRAEAPEIKAHPPLIARQAALAALAGAADQIAGGARFVVITGPLGIGRTRVLQAGIEAAGLPAERVLRGGCSPERQSPLRPLRRALDTLPPGGRAALAQLSDAVDRALAPAALPSAGDADSALEGVEAALLRAAAEPLLLALDDLQWADPTTLRLLSLLAEQAASGDPARLLVLAAARNEPSPSPKLRALLGAVRSRIRPGIKHLALERLDEADSERLAHAIAPLSPELAQTVARGSGGVPFFAVHALLAWRETGAITWQDGVLQAASGRALHEQVPGVAELVEDRLASHFEPGSDAERAGLRALAAIALYGGGLGFEVLYRVVASDELLESAVHAWVEAGMLTVSAEPPEIGFGQEMVRQAVLGVARKRPWFPRLHRALLDAIAAGPGAAADAAFLAAGYEKLGAVEPARAWLQRAMDAAFAAGLFEEAAGLGDRLAALAGDPGERAAIELDIVRVLLRGRAFEDARQRLERPGASALAPASAAGLRRRIYRLEVARGLHEAGSGDESLLADADALGDERLRCEARMALAGVTRGPRAMALAGEAVELAVRCGPGLELPARVLRFELDYEADRCDLELADADLKRALELSAASASVWRQIEIDGDLAVVEAELGRLAAAIERLYGLAARAERYGMRAQRRLLLQNLAAFLLRAGRAAEAAEVAGRSAALATEAGDPALRGVALSLRAEALRRCGDAGAALRCADEAVALQEKRGDAMLSLTLVRRAELLAGMGRSAEALADARAARRVAEQHRERDRVLCADLWEALHLARRGAAPPEEVARALAEAQAADVTLRELTMKLMEEARAWLEQRPAPAASG</sequence>
<dbReference type="Pfam" id="PF00069">
    <property type="entry name" value="Pkinase"/>
    <property type="match status" value="1"/>
</dbReference>
<evidence type="ECO:0000256" key="6">
    <source>
        <dbReference type="SAM" id="MobiDB-lite"/>
    </source>
</evidence>
<evidence type="ECO:0000256" key="2">
    <source>
        <dbReference type="ARBA" id="ARBA00022741"/>
    </source>
</evidence>
<dbReference type="Gene3D" id="3.30.200.20">
    <property type="entry name" value="Phosphorylase Kinase, domain 1"/>
    <property type="match status" value="1"/>
</dbReference>
<keyword evidence="9" id="KW-1185">Reference proteome</keyword>
<dbReference type="SUPFAM" id="SSF48452">
    <property type="entry name" value="TPR-like"/>
    <property type="match status" value="1"/>
</dbReference>
<evidence type="ECO:0000256" key="1">
    <source>
        <dbReference type="ARBA" id="ARBA00022679"/>
    </source>
</evidence>
<dbReference type="Proteomes" id="UP000002139">
    <property type="component" value="Chromosome"/>
</dbReference>
<dbReference type="PROSITE" id="PS00108">
    <property type="entry name" value="PROTEIN_KINASE_ST"/>
    <property type="match status" value="1"/>
</dbReference>
<dbReference type="PANTHER" id="PTHR43289:SF6">
    <property type="entry name" value="SERINE_THREONINE-PROTEIN KINASE NEKL-3"/>
    <property type="match status" value="1"/>
</dbReference>
<dbReference type="InterPro" id="IPR011009">
    <property type="entry name" value="Kinase-like_dom_sf"/>
</dbReference>
<dbReference type="EC" id="2.7.11.1" evidence="8"/>
<keyword evidence="1 8" id="KW-0808">Transferase</keyword>
<keyword evidence="2 5" id="KW-0547">Nucleotide-binding</keyword>
<evidence type="ECO:0000256" key="3">
    <source>
        <dbReference type="ARBA" id="ARBA00022777"/>
    </source>
</evidence>
<dbReference type="EMBL" id="AM746676">
    <property type="protein sequence ID" value="CAN96912.1"/>
    <property type="molecule type" value="Genomic_DNA"/>
</dbReference>
<dbReference type="BioCyc" id="SCEL448385:SCE_RS49645-MONOMER"/>
<dbReference type="SUPFAM" id="SSF52540">
    <property type="entry name" value="P-loop containing nucleoside triphosphate hydrolases"/>
    <property type="match status" value="1"/>
</dbReference>